<dbReference type="EMBL" id="QKRW01000024">
    <property type="protein sequence ID" value="RAL62536.1"/>
    <property type="molecule type" value="Genomic_DNA"/>
</dbReference>
<protein>
    <submittedName>
        <fullName evidence="1">Uncharacterized protein</fullName>
    </submittedName>
</protein>
<dbReference type="OrthoDB" id="10249433at2759"/>
<evidence type="ECO:0000313" key="2">
    <source>
        <dbReference type="Proteomes" id="UP000249056"/>
    </source>
</evidence>
<dbReference type="AlphaFoldDB" id="A0A395IR43"/>
<evidence type="ECO:0000313" key="1">
    <source>
        <dbReference type="EMBL" id="RAL62536.1"/>
    </source>
</evidence>
<comment type="caution">
    <text evidence="1">The sequence shown here is derived from an EMBL/GenBank/DDBJ whole genome shotgun (WGS) entry which is preliminary data.</text>
</comment>
<dbReference type="Proteomes" id="UP000249056">
    <property type="component" value="Unassembled WGS sequence"/>
</dbReference>
<organism evidence="1 2">
    <name type="scientific">Monilinia fructigena</name>
    <dbReference type="NCBI Taxonomy" id="38457"/>
    <lineage>
        <taxon>Eukaryota</taxon>
        <taxon>Fungi</taxon>
        <taxon>Dikarya</taxon>
        <taxon>Ascomycota</taxon>
        <taxon>Pezizomycotina</taxon>
        <taxon>Leotiomycetes</taxon>
        <taxon>Helotiales</taxon>
        <taxon>Sclerotiniaceae</taxon>
        <taxon>Monilinia</taxon>
    </lineage>
</organism>
<reference evidence="1 2" key="1">
    <citation type="submission" date="2018-06" db="EMBL/GenBank/DDBJ databases">
        <title>Genome Sequence of the Brown Rot Fungal Pathogen Monilinia fructigena.</title>
        <authorList>
            <person name="Landi L."/>
            <person name="De Miccolis Angelini R.M."/>
            <person name="Pollastro S."/>
            <person name="Abate D."/>
            <person name="Faretra F."/>
            <person name="Romanazzi G."/>
        </authorList>
    </citation>
    <scope>NUCLEOTIDE SEQUENCE [LARGE SCALE GENOMIC DNA]</scope>
    <source>
        <strain evidence="1 2">Mfrg269</strain>
    </source>
</reference>
<keyword evidence="2" id="KW-1185">Reference proteome</keyword>
<proteinExistence type="predicted"/>
<sequence>MSSQNSAAGGGYIEQVTTVTSSIAGYLKFPILVSSGIAFFVKFSSLLQAKILDLCKFIPKCGPHRSPTTFTI</sequence>
<name>A0A395IR43_9HELO</name>
<accession>A0A395IR43</accession>
<gene>
    <name evidence="1" type="ORF">DID88_005101</name>
</gene>